<protein>
    <submittedName>
        <fullName evidence="10">Uncharacterized protein</fullName>
    </submittedName>
</protein>
<dbReference type="EMBL" id="BPLR01018466">
    <property type="protein sequence ID" value="GIY99849.1"/>
    <property type="molecule type" value="Genomic_DNA"/>
</dbReference>
<dbReference type="AlphaFoldDB" id="A0AAV4XYL7"/>
<keyword evidence="5" id="KW-0053">Apoptosis</keyword>
<dbReference type="PANTHER" id="PTHR15186">
    <property type="entry name" value="RE48077P"/>
    <property type="match status" value="1"/>
</dbReference>
<comment type="subcellular location">
    <subcellularLocation>
        <location evidence="1">Membrane</location>
        <topology evidence="1">Single-pass membrane protein</topology>
    </subcellularLocation>
    <subcellularLocation>
        <location evidence="2">Mitochondrion membrane</location>
    </subcellularLocation>
</comment>
<comment type="caution">
    <text evidence="10">The sequence shown here is derived from an EMBL/GenBank/DDBJ whole genome shotgun (WGS) entry which is preliminary data.</text>
</comment>
<evidence type="ECO:0000256" key="9">
    <source>
        <dbReference type="SAM" id="MobiDB-lite"/>
    </source>
</evidence>
<reference evidence="10 11" key="1">
    <citation type="submission" date="2021-06" db="EMBL/GenBank/DDBJ databases">
        <title>Caerostris extrusa draft genome.</title>
        <authorList>
            <person name="Kono N."/>
            <person name="Arakawa K."/>
        </authorList>
    </citation>
    <scope>NUCLEOTIDE SEQUENCE [LARGE SCALE GENOMIC DNA]</scope>
</reference>
<feature type="compositionally biased region" description="Polar residues" evidence="9">
    <location>
        <begin position="29"/>
        <end position="40"/>
    </location>
</feature>
<keyword evidence="6" id="KW-1133">Transmembrane helix</keyword>
<dbReference type="GO" id="GO:0005634">
    <property type="term" value="C:nucleus"/>
    <property type="evidence" value="ECO:0007669"/>
    <property type="project" value="TreeGrafter"/>
</dbReference>
<evidence type="ECO:0000256" key="4">
    <source>
        <dbReference type="ARBA" id="ARBA00022692"/>
    </source>
</evidence>
<dbReference type="GO" id="GO:0005741">
    <property type="term" value="C:mitochondrial outer membrane"/>
    <property type="evidence" value="ECO:0007669"/>
    <property type="project" value="TreeGrafter"/>
</dbReference>
<proteinExistence type="inferred from homology"/>
<name>A0AAV4XYL7_CAEEX</name>
<evidence type="ECO:0000256" key="6">
    <source>
        <dbReference type="ARBA" id="ARBA00022989"/>
    </source>
</evidence>
<keyword evidence="7" id="KW-0496">Mitochondrion</keyword>
<sequence length="180" mass="19754">MSHSVKSLDEEILMDSWVDLNGTGELSRGSDSSQKRSTPISSLLSSGKLEKLLLEAQRESCQSSLVGSAVSSHRDSPKSPRSPVVEDASLDDLLPPQQCDAGQRRHGSTDWIWEWSSKPEQRPPKLLSQLTDGVPHGSTSCFYVDGSSYDTAHTLKALLQDNVSLVYLGNLQDMNRVENL</sequence>
<keyword evidence="4" id="KW-0812">Transmembrane</keyword>
<evidence type="ECO:0000256" key="5">
    <source>
        <dbReference type="ARBA" id="ARBA00022703"/>
    </source>
</evidence>
<dbReference type="GO" id="GO:0043065">
    <property type="term" value="P:positive regulation of apoptotic process"/>
    <property type="evidence" value="ECO:0007669"/>
    <property type="project" value="InterPro"/>
</dbReference>
<organism evidence="10 11">
    <name type="scientific">Caerostris extrusa</name>
    <name type="common">Bark spider</name>
    <name type="synonym">Caerostris bankana</name>
    <dbReference type="NCBI Taxonomy" id="172846"/>
    <lineage>
        <taxon>Eukaryota</taxon>
        <taxon>Metazoa</taxon>
        <taxon>Ecdysozoa</taxon>
        <taxon>Arthropoda</taxon>
        <taxon>Chelicerata</taxon>
        <taxon>Arachnida</taxon>
        <taxon>Araneae</taxon>
        <taxon>Araneomorphae</taxon>
        <taxon>Entelegynae</taxon>
        <taxon>Araneoidea</taxon>
        <taxon>Araneidae</taxon>
        <taxon>Caerostris</taxon>
    </lineage>
</organism>
<evidence type="ECO:0000256" key="3">
    <source>
        <dbReference type="ARBA" id="ARBA00007710"/>
    </source>
</evidence>
<dbReference type="GO" id="GO:0097345">
    <property type="term" value="P:mitochondrial outer membrane permeabilization"/>
    <property type="evidence" value="ECO:0007669"/>
    <property type="project" value="TreeGrafter"/>
</dbReference>
<evidence type="ECO:0000256" key="7">
    <source>
        <dbReference type="ARBA" id="ARBA00023128"/>
    </source>
</evidence>
<keyword evidence="8" id="KW-0472">Membrane</keyword>
<dbReference type="Proteomes" id="UP001054945">
    <property type="component" value="Unassembled WGS sequence"/>
</dbReference>
<evidence type="ECO:0000256" key="2">
    <source>
        <dbReference type="ARBA" id="ARBA00004325"/>
    </source>
</evidence>
<dbReference type="PANTHER" id="PTHR15186:SF5">
    <property type="entry name" value="BNIP3, ISOFORM A"/>
    <property type="match status" value="1"/>
</dbReference>
<accession>A0AAV4XYL7</accession>
<evidence type="ECO:0000256" key="8">
    <source>
        <dbReference type="ARBA" id="ARBA00023136"/>
    </source>
</evidence>
<dbReference type="InterPro" id="IPR010548">
    <property type="entry name" value="BNIP3"/>
</dbReference>
<evidence type="ECO:0000256" key="1">
    <source>
        <dbReference type="ARBA" id="ARBA00004167"/>
    </source>
</evidence>
<evidence type="ECO:0000313" key="10">
    <source>
        <dbReference type="EMBL" id="GIY99849.1"/>
    </source>
</evidence>
<dbReference type="GO" id="GO:0042802">
    <property type="term" value="F:identical protein binding"/>
    <property type="evidence" value="ECO:0007669"/>
    <property type="project" value="UniProtKB-ARBA"/>
</dbReference>
<dbReference type="Pfam" id="PF06553">
    <property type="entry name" value="BNIP3"/>
    <property type="match status" value="1"/>
</dbReference>
<feature type="region of interest" description="Disordered" evidence="9">
    <location>
        <begin position="65"/>
        <end position="104"/>
    </location>
</feature>
<evidence type="ECO:0000313" key="11">
    <source>
        <dbReference type="Proteomes" id="UP001054945"/>
    </source>
</evidence>
<gene>
    <name evidence="10" type="primary">AVEN_170317_1</name>
    <name evidence="10" type="ORF">CEXT_684551</name>
</gene>
<keyword evidence="11" id="KW-1185">Reference proteome</keyword>
<feature type="region of interest" description="Disordered" evidence="9">
    <location>
        <begin position="23"/>
        <end position="42"/>
    </location>
</feature>
<comment type="similarity">
    <text evidence="3">Belongs to the NIP3 family.</text>
</comment>